<reference evidence="11" key="1">
    <citation type="journal article" date="2014" name="Int. J. Syst. Evol. Microbiol.">
        <title>Complete genome sequence of Corynebacterium casei LMG S-19264T (=DSM 44701T), isolated from a smear-ripened cheese.</title>
        <authorList>
            <consortium name="US DOE Joint Genome Institute (JGI-PGF)"/>
            <person name="Walter F."/>
            <person name="Albersmeier A."/>
            <person name="Kalinowski J."/>
            <person name="Ruckert C."/>
        </authorList>
    </citation>
    <scope>NUCLEOTIDE SEQUENCE</scope>
    <source>
        <strain evidence="11">KCTC 42650</strain>
    </source>
</reference>
<keyword evidence="3" id="KW-1003">Cell membrane</keyword>
<keyword evidence="5 9" id="KW-0812">Transmembrane</keyword>
<name>A0A8J3GX80_9RHOB</name>
<dbReference type="Pfam" id="PF04290">
    <property type="entry name" value="DctQ"/>
    <property type="match status" value="1"/>
</dbReference>
<evidence type="ECO:0000259" key="10">
    <source>
        <dbReference type="Pfam" id="PF04290"/>
    </source>
</evidence>
<feature type="transmembrane region" description="Helical" evidence="9">
    <location>
        <begin position="143"/>
        <end position="161"/>
    </location>
</feature>
<sequence>MTTAMSLQRPFRLVLRWFLTTLVGALLVLMTTQIVLRYGFNASLLWAEEVCRYMLIWLAFLALVMAFERGEIAALGFLAEALPRVPGLLLAIFGAGLSLMLCLLLAWYGWIYAERAGNAPIPAAGFILESLFGAEAPPTPGRFWVYVALPVGMVLLSLRLAGDIVNCLVAIGSGRSLGEVFARVITEMVE</sequence>
<evidence type="ECO:0000313" key="12">
    <source>
        <dbReference type="Proteomes" id="UP000626220"/>
    </source>
</evidence>
<keyword evidence="7 9" id="KW-0472">Membrane</keyword>
<dbReference type="GO" id="GO:0015740">
    <property type="term" value="P:C4-dicarboxylate transport"/>
    <property type="evidence" value="ECO:0007669"/>
    <property type="project" value="TreeGrafter"/>
</dbReference>
<keyword evidence="4 9" id="KW-0997">Cell inner membrane</keyword>
<dbReference type="EMBL" id="BNCJ01000003">
    <property type="protein sequence ID" value="GHF46317.1"/>
    <property type="molecule type" value="Genomic_DNA"/>
</dbReference>
<accession>A0A8J3GX80</accession>
<dbReference type="AlphaFoldDB" id="A0A8J3GX80"/>
<dbReference type="RefSeq" id="WP_189679681.1">
    <property type="nucleotide sequence ID" value="NZ_BNCJ01000003.1"/>
</dbReference>
<evidence type="ECO:0000256" key="3">
    <source>
        <dbReference type="ARBA" id="ARBA00022475"/>
    </source>
</evidence>
<dbReference type="Proteomes" id="UP000626220">
    <property type="component" value="Unassembled WGS sequence"/>
</dbReference>
<comment type="caution">
    <text evidence="11">The sequence shown here is derived from an EMBL/GenBank/DDBJ whole genome shotgun (WGS) entry which is preliminary data.</text>
</comment>
<keyword evidence="6 9" id="KW-1133">Transmembrane helix</keyword>
<dbReference type="PANTHER" id="PTHR35011:SF2">
    <property type="entry name" value="2,3-DIKETO-L-GULONATE TRAP TRANSPORTER SMALL PERMEASE PROTEIN YIAM"/>
    <property type="match status" value="1"/>
</dbReference>
<comment type="subunit">
    <text evidence="9">The complex comprises the extracytoplasmic solute receptor protein and the two transmembrane proteins.</text>
</comment>
<comment type="subcellular location">
    <subcellularLocation>
        <location evidence="1 9">Cell inner membrane</location>
        <topology evidence="1 9">Multi-pass membrane protein</topology>
    </subcellularLocation>
</comment>
<evidence type="ECO:0000256" key="1">
    <source>
        <dbReference type="ARBA" id="ARBA00004429"/>
    </source>
</evidence>
<protein>
    <recommendedName>
        <fullName evidence="9">TRAP transporter small permease protein</fullName>
    </recommendedName>
</protein>
<evidence type="ECO:0000313" key="11">
    <source>
        <dbReference type="EMBL" id="GHF46317.1"/>
    </source>
</evidence>
<comment type="function">
    <text evidence="9">Part of the tripartite ATP-independent periplasmic (TRAP) transport system.</text>
</comment>
<keyword evidence="2 9" id="KW-0813">Transport</keyword>
<comment type="similarity">
    <text evidence="8 9">Belongs to the TRAP transporter small permease family.</text>
</comment>
<evidence type="ECO:0000256" key="8">
    <source>
        <dbReference type="ARBA" id="ARBA00038436"/>
    </source>
</evidence>
<dbReference type="InterPro" id="IPR007387">
    <property type="entry name" value="TRAP_DctQ"/>
</dbReference>
<evidence type="ECO:0000256" key="2">
    <source>
        <dbReference type="ARBA" id="ARBA00022448"/>
    </source>
</evidence>
<organism evidence="11 12">
    <name type="scientific">Seohaeicola zhoushanensis</name>
    <dbReference type="NCBI Taxonomy" id="1569283"/>
    <lineage>
        <taxon>Bacteria</taxon>
        <taxon>Pseudomonadati</taxon>
        <taxon>Pseudomonadota</taxon>
        <taxon>Alphaproteobacteria</taxon>
        <taxon>Rhodobacterales</taxon>
        <taxon>Roseobacteraceae</taxon>
        <taxon>Seohaeicola</taxon>
    </lineage>
</organism>
<reference evidence="11" key="2">
    <citation type="submission" date="2020-09" db="EMBL/GenBank/DDBJ databases">
        <authorList>
            <person name="Sun Q."/>
            <person name="Kim S."/>
        </authorList>
    </citation>
    <scope>NUCLEOTIDE SEQUENCE</scope>
    <source>
        <strain evidence="11">KCTC 42650</strain>
    </source>
</reference>
<keyword evidence="12" id="KW-1185">Reference proteome</keyword>
<evidence type="ECO:0000256" key="7">
    <source>
        <dbReference type="ARBA" id="ARBA00023136"/>
    </source>
</evidence>
<gene>
    <name evidence="11" type="ORF">GCM10017056_17500</name>
</gene>
<comment type="caution">
    <text evidence="9">Lacks conserved residue(s) required for the propagation of feature annotation.</text>
</comment>
<dbReference type="InterPro" id="IPR055348">
    <property type="entry name" value="DctQ"/>
</dbReference>
<dbReference type="PANTHER" id="PTHR35011">
    <property type="entry name" value="2,3-DIKETO-L-GULONATE TRAP TRANSPORTER SMALL PERMEASE PROTEIN YIAM"/>
    <property type="match status" value="1"/>
</dbReference>
<evidence type="ECO:0000256" key="9">
    <source>
        <dbReference type="RuleBase" id="RU369079"/>
    </source>
</evidence>
<dbReference type="GO" id="GO:0005886">
    <property type="term" value="C:plasma membrane"/>
    <property type="evidence" value="ECO:0007669"/>
    <property type="project" value="UniProtKB-SubCell"/>
</dbReference>
<evidence type="ECO:0000256" key="5">
    <source>
        <dbReference type="ARBA" id="ARBA00022692"/>
    </source>
</evidence>
<feature type="transmembrane region" description="Helical" evidence="9">
    <location>
        <begin position="88"/>
        <end position="110"/>
    </location>
</feature>
<evidence type="ECO:0000256" key="4">
    <source>
        <dbReference type="ARBA" id="ARBA00022519"/>
    </source>
</evidence>
<proteinExistence type="inferred from homology"/>
<feature type="domain" description="Tripartite ATP-independent periplasmic transporters DctQ component" evidence="10">
    <location>
        <begin position="27"/>
        <end position="168"/>
    </location>
</feature>
<evidence type="ECO:0000256" key="6">
    <source>
        <dbReference type="ARBA" id="ARBA00022989"/>
    </source>
</evidence>
<dbReference type="GO" id="GO:0022857">
    <property type="term" value="F:transmembrane transporter activity"/>
    <property type="evidence" value="ECO:0007669"/>
    <property type="project" value="UniProtKB-UniRule"/>
</dbReference>